<feature type="transmembrane region" description="Helical" evidence="1">
    <location>
        <begin position="7"/>
        <end position="25"/>
    </location>
</feature>
<evidence type="ECO:0000313" key="2">
    <source>
        <dbReference type="EMBL" id="JAH05257.1"/>
    </source>
</evidence>
<keyword evidence="1" id="KW-1133">Transmembrane helix</keyword>
<name>A0A0E9PLW5_ANGAN</name>
<dbReference type="EMBL" id="GBXM01103320">
    <property type="protein sequence ID" value="JAH05257.1"/>
    <property type="molecule type" value="Transcribed_RNA"/>
</dbReference>
<dbReference type="AlphaFoldDB" id="A0A0E9PLW5"/>
<reference evidence="2" key="2">
    <citation type="journal article" date="2015" name="Fish Shellfish Immunol.">
        <title>Early steps in the European eel (Anguilla anguilla)-Vibrio vulnificus interaction in the gills: Role of the RtxA13 toxin.</title>
        <authorList>
            <person name="Callol A."/>
            <person name="Pajuelo D."/>
            <person name="Ebbesson L."/>
            <person name="Teles M."/>
            <person name="MacKenzie S."/>
            <person name="Amaro C."/>
        </authorList>
    </citation>
    <scope>NUCLEOTIDE SEQUENCE</scope>
</reference>
<reference evidence="2" key="1">
    <citation type="submission" date="2014-11" db="EMBL/GenBank/DDBJ databases">
        <authorList>
            <person name="Amaro Gonzalez C."/>
        </authorList>
    </citation>
    <scope>NUCLEOTIDE SEQUENCE</scope>
</reference>
<evidence type="ECO:0000256" key="1">
    <source>
        <dbReference type="SAM" id="Phobius"/>
    </source>
</evidence>
<sequence>MQIIIKYKLYLFIILIFSVSPFALIKTISGGSIGVVCENLILCPV</sequence>
<protein>
    <submittedName>
        <fullName evidence="2">Uncharacterized protein</fullName>
    </submittedName>
</protein>
<keyword evidence="1" id="KW-0472">Membrane</keyword>
<organism evidence="2">
    <name type="scientific">Anguilla anguilla</name>
    <name type="common">European freshwater eel</name>
    <name type="synonym">Muraena anguilla</name>
    <dbReference type="NCBI Taxonomy" id="7936"/>
    <lineage>
        <taxon>Eukaryota</taxon>
        <taxon>Metazoa</taxon>
        <taxon>Chordata</taxon>
        <taxon>Craniata</taxon>
        <taxon>Vertebrata</taxon>
        <taxon>Euteleostomi</taxon>
        <taxon>Actinopterygii</taxon>
        <taxon>Neopterygii</taxon>
        <taxon>Teleostei</taxon>
        <taxon>Anguilliformes</taxon>
        <taxon>Anguillidae</taxon>
        <taxon>Anguilla</taxon>
    </lineage>
</organism>
<proteinExistence type="predicted"/>
<accession>A0A0E9PLW5</accession>
<keyword evidence="1" id="KW-0812">Transmembrane</keyword>